<reference evidence="2 3" key="1">
    <citation type="submission" date="2016-07" db="EMBL/GenBank/DDBJ databases">
        <title>Genome and transcriptome analysis of iron-reducing fermentative bacteria Anoxybacter fermentans.</title>
        <authorList>
            <person name="Zeng X."/>
            <person name="Shao Z."/>
        </authorList>
    </citation>
    <scope>NUCLEOTIDE SEQUENCE [LARGE SCALE GENOMIC DNA]</scope>
    <source>
        <strain evidence="2 3">DY22613</strain>
    </source>
</reference>
<dbReference type="Proteomes" id="UP000267250">
    <property type="component" value="Chromosome"/>
</dbReference>
<sequence>MLRLREVKIPIDAKQDLVKAVTKKLKIKAGEIRDLRIKKRAIDARRKNNIKFVYIVDLILKDEEKILREHAKNPYLSVVEPISEITINGENPLTNPPIIVGAGPAGLFAALYLARYGYKPILLERGPKVEERVRSIETFWQKGELDPESNVQFGEGGAGTFSDGKLTTRVRDERIENILKDLVKAGAPEEILIDAQPHIGTDLLRQVIRNLREEIKKLGGQVRFKSKVTDLIIEDGQIRGVVINDNEILNSEVVMLAIGHSARDTYEMLKRRGVAMEPKPFSIGVRIEHPQEIVDQSQYGPFAGHPKLGPATYRLSERLSELDRAVYTFCMCPGGLVIASASEPGGVVTNGMSYHARNSGIANSALVVSVKPDDFPSRDPLAGVEFQRIWERKAFEMGGGTYRAPAQLLGDFLKDRPSKNLQGDIEPTYLPGVVAANLQECLPPYVVTAIKKVLPIFDRRVKGFGRPGTILTGVETRTSAPLRINRNMEMESISHKGLYPLGEGAGYAGGIMSAALDGLKGALEIMKKFAPFD</sequence>
<dbReference type="PANTHER" id="PTHR42842">
    <property type="entry name" value="FAD/NAD(P)-BINDING OXIDOREDUCTASE"/>
    <property type="match status" value="1"/>
</dbReference>
<dbReference type="PIRSF" id="PIRSF038984">
    <property type="entry name" value="FAD_binding_protein"/>
    <property type="match status" value="1"/>
</dbReference>
<keyword evidence="3" id="KW-1185">Reference proteome</keyword>
<evidence type="ECO:0000313" key="2">
    <source>
        <dbReference type="EMBL" id="AZR71948.1"/>
    </source>
</evidence>
<protein>
    <recommendedName>
        <fullName evidence="1">FAD-dependent protein C-terminal domain-containing protein</fullName>
    </recommendedName>
</protein>
<dbReference type="Pfam" id="PF21688">
    <property type="entry name" value="FAD-depend_C"/>
    <property type="match status" value="1"/>
</dbReference>
<dbReference type="Gene3D" id="3.50.50.60">
    <property type="entry name" value="FAD/NAD(P)-binding domain"/>
    <property type="match status" value="2"/>
</dbReference>
<dbReference type="Gene3D" id="3.30.70.2700">
    <property type="match status" value="1"/>
</dbReference>
<feature type="domain" description="FAD-dependent protein C-terminal" evidence="1">
    <location>
        <begin position="280"/>
        <end position="478"/>
    </location>
</feature>
<dbReference type="PANTHER" id="PTHR42842:SF3">
    <property type="entry name" value="FAD_NAD(P)-BINDING OXIDOREDUCTASE FAMILY PROTEIN"/>
    <property type="match status" value="1"/>
</dbReference>
<dbReference type="InterPro" id="IPR028348">
    <property type="entry name" value="FAD-binding_protein"/>
</dbReference>
<dbReference type="KEGG" id="aft:BBF96_00110"/>
<name>A0A3S9SUK2_9FIRM</name>
<organism evidence="2 3">
    <name type="scientific">Anoxybacter fermentans</name>
    <dbReference type="NCBI Taxonomy" id="1323375"/>
    <lineage>
        <taxon>Bacteria</taxon>
        <taxon>Bacillati</taxon>
        <taxon>Bacillota</taxon>
        <taxon>Clostridia</taxon>
        <taxon>Halanaerobiales</taxon>
        <taxon>Anoxybacter</taxon>
    </lineage>
</organism>
<dbReference type="AlphaFoldDB" id="A0A3S9SUK2"/>
<dbReference type="OrthoDB" id="9772594at2"/>
<proteinExistence type="predicted"/>
<dbReference type="Pfam" id="PF13450">
    <property type="entry name" value="NAD_binding_8"/>
    <property type="match status" value="1"/>
</dbReference>
<dbReference type="InterPro" id="IPR036188">
    <property type="entry name" value="FAD/NAD-bd_sf"/>
</dbReference>
<gene>
    <name evidence="2" type="ORF">BBF96_00110</name>
</gene>
<evidence type="ECO:0000259" key="1">
    <source>
        <dbReference type="Pfam" id="PF21688"/>
    </source>
</evidence>
<dbReference type="SUPFAM" id="SSF51905">
    <property type="entry name" value="FAD/NAD(P)-binding domain"/>
    <property type="match status" value="1"/>
</dbReference>
<accession>A0A3S9SUK2</accession>
<dbReference type="EMBL" id="CP016379">
    <property type="protein sequence ID" value="AZR71948.1"/>
    <property type="molecule type" value="Genomic_DNA"/>
</dbReference>
<evidence type="ECO:0000313" key="3">
    <source>
        <dbReference type="Proteomes" id="UP000267250"/>
    </source>
</evidence>
<dbReference type="RefSeq" id="WP_127015278.1">
    <property type="nucleotide sequence ID" value="NZ_CP016379.1"/>
</dbReference>
<dbReference type="GO" id="GO:0071949">
    <property type="term" value="F:FAD binding"/>
    <property type="evidence" value="ECO:0007669"/>
    <property type="project" value="InterPro"/>
</dbReference>
<dbReference type="PRINTS" id="PR00419">
    <property type="entry name" value="ADXRDTASE"/>
</dbReference>
<dbReference type="InterPro" id="IPR049516">
    <property type="entry name" value="FAD-depend_C"/>
</dbReference>